<evidence type="ECO:0000256" key="1">
    <source>
        <dbReference type="ARBA" id="ARBA00023211"/>
    </source>
</evidence>
<dbReference type="GO" id="GO:0003852">
    <property type="term" value="F:2-isopropylmalate synthase activity"/>
    <property type="evidence" value="ECO:0007669"/>
    <property type="project" value="TreeGrafter"/>
</dbReference>
<evidence type="ECO:0000259" key="2">
    <source>
        <dbReference type="Pfam" id="PF00682"/>
    </source>
</evidence>
<dbReference type="SUPFAM" id="SSF51569">
    <property type="entry name" value="Aldolase"/>
    <property type="match status" value="1"/>
</dbReference>
<dbReference type="PANTHER" id="PTHR10277">
    <property type="entry name" value="HOMOCITRATE SYNTHASE-RELATED"/>
    <property type="match status" value="1"/>
</dbReference>
<dbReference type="EMBL" id="FMVM01000013">
    <property type="protein sequence ID" value="SCY96709.1"/>
    <property type="molecule type" value="Genomic_DNA"/>
</dbReference>
<protein>
    <submittedName>
        <fullName evidence="3">4-hydroxy 2-oxovalerate aldolase</fullName>
    </submittedName>
</protein>
<reference evidence="4" key="1">
    <citation type="submission" date="2016-10" db="EMBL/GenBank/DDBJ databases">
        <authorList>
            <person name="Varghese N."/>
            <person name="Submissions S."/>
        </authorList>
    </citation>
    <scope>NUCLEOTIDE SEQUENCE [LARGE SCALE GENOMIC DNA]</scope>
    <source>
        <strain evidence="4">BL9</strain>
    </source>
</reference>
<dbReference type="PANTHER" id="PTHR10277:SF9">
    <property type="entry name" value="2-ISOPROPYLMALATE SYNTHASE 1, CHLOROPLASTIC-RELATED"/>
    <property type="match status" value="1"/>
</dbReference>
<dbReference type="GO" id="GO:0009098">
    <property type="term" value="P:L-leucine biosynthetic process"/>
    <property type="evidence" value="ECO:0007669"/>
    <property type="project" value="TreeGrafter"/>
</dbReference>
<dbReference type="Pfam" id="PF00682">
    <property type="entry name" value="HMGL-like"/>
    <property type="match status" value="1"/>
</dbReference>
<organism evidence="3 4">
    <name type="scientific">Paenibacillus polysaccharolyticus</name>
    <dbReference type="NCBI Taxonomy" id="582692"/>
    <lineage>
        <taxon>Bacteria</taxon>
        <taxon>Bacillati</taxon>
        <taxon>Bacillota</taxon>
        <taxon>Bacilli</taxon>
        <taxon>Bacillales</taxon>
        <taxon>Paenibacillaceae</taxon>
        <taxon>Paenibacillus</taxon>
    </lineage>
</organism>
<dbReference type="AlphaFoldDB" id="A0A1G5K9U2"/>
<accession>A0A1G5K9U2</accession>
<sequence>MNIKILDCTLRDGGYINEWNFKYHNIKAIINGLTEANVDIVECGFLEDSSLYDINLSLFSDINQIKHMLPLKRNDTEYVAMTRFGNLNINNLDICDGTSISGLRITFHIDEISEAMEFCRQVKDKGYKVFVQPVGTTSYSDEELLSLIKAVNELNPYSFYIVDTLGIMTKNDVHRMFYLVDNNLIQDITVGFHSHNNLQLSFSNAQELISFQTKRTIVIDSSVYGMGRGAGNLNTELIAQHINKEIKETYRIDKILEIVDEYIANIKSQFDWGYSVPYYLAAIHNCHPNYASFFINKKTLQVSLIAKILDMIPAERRELYDEKLVETLYSEFQTRWIDDKESLKTLSEELSYRRVLIIAPGKNSLDFNGKISQYISDFSPIIISVQFIPDKFTPDFLFFSNRKRFNHFVAEQNLMYRNYKLITTSNIEQEDQISDYTLNYSSLLNGYSRIRDNSTLMILQLLAMMNVDEIVLAGFDGYNVHSKNNYINESMETLLSESILKEINEQISNYLSNFQDENDLKVTSITPSIFV</sequence>
<dbReference type="CDD" id="cd07944">
    <property type="entry name" value="DRE_TIM_HOA_like"/>
    <property type="match status" value="1"/>
</dbReference>
<dbReference type="STRING" id="582692.SAMN05720606_113171"/>
<dbReference type="RefSeq" id="WP_090923038.1">
    <property type="nucleotide sequence ID" value="NZ_FMVM01000013.1"/>
</dbReference>
<dbReference type="InterPro" id="IPR013785">
    <property type="entry name" value="Aldolase_TIM"/>
</dbReference>
<dbReference type="Proteomes" id="UP000198538">
    <property type="component" value="Unassembled WGS sequence"/>
</dbReference>
<dbReference type="InterPro" id="IPR050073">
    <property type="entry name" value="2-IPM_HCS-like"/>
</dbReference>
<name>A0A1G5K9U2_9BACL</name>
<dbReference type="InterPro" id="IPR000891">
    <property type="entry name" value="PYR_CT"/>
</dbReference>
<keyword evidence="4" id="KW-1185">Reference proteome</keyword>
<feature type="domain" description="Pyruvate carboxyltransferase" evidence="2">
    <location>
        <begin position="3"/>
        <end position="257"/>
    </location>
</feature>
<gene>
    <name evidence="3" type="ORF">SAMN05720606_113171</name>
</gene>
<keyword evidence="1" id="KW-0464">Manganese</keyword>
<proteinExistence type="predicted"/>
<dbReference type="Gene3D" id="3.20.20.70">
    <property type="entry name" value="Aldolase class I"/>
    <property type="match status" value="1"/>
</dbReference>
<evidence type="ECO:0000313" key="4">
    <source>
        <dbReference type="Proteomes" id="UP000198538"/>
    </source>
</evidence>
<evidence type="ECO:0000313" key="3">
    <source>
        <dbReference type="EMBL" id="SCY96709.1"/>
    </source>
</evidence>